<keyword evidence="2" id="KW-0812">Transmembrane</keyword>
<feature type="transmembrane region" description="Helical" evidence="2">
    <location>
        <begin position="38"/>
        <end position="59"/>
    </location>
</feature>
<feature type="compositionally biased region" description="Pro residues" evidence="1">
    <location>
        <begin position="1"/>
        <end position="12"/>
    </location>
</feature>
<keyword evidence="2" id="KW-0472">Membrane</keyword>
<organism evidence="3">
    <name type="scientific">Streptomyces iranensis</name>
    <dbReference type="NCBI Taxonomy" id="576784"/>
    <lineage>
        <taxon>Bacteria</taxon>
        <taxon>Bacillati</taxon>
        <taxon>Actinomycetota</taxon>
        <taxon>Actinomycetes</taxon>
        <taxon>Kitasatosporales</taxon>
        <taxon>Streptomycetaceae</taxon>
        <taxon>Streptomyces</taxon>
        <taxon>Streptomyces violaceusniger group</taxon>
    </lineage>
</organism>
<dbReference type="HOGENOM" id="CLU_045983_0_0_11"/>
<evidence type="ECO:0000256" key="1">
    <source>
        <dbReference type="SAM" id="MobiDB-lite"/>
    </source>
</evidence>
<sequence>METPFGPAPEHQPMPSTAAEPAPGPHPTVRRRPPMKAWLQPTLIALIVVAAFISCYIGLQRDPQPHHVPIAVTAPGGLQSEIRQALGDSIEVRPVADTDAARRALEHHDVAAALSTDGTGELRLEVAGANGISTTSAVKALIGAYANGAGKHVTIKDVLPLVRFDARGLAGFYMAFGVTLAGFVLGSNALGLTGLLRLRHRFMLLSGASAAIGTVAAIIAGPVLGAVPAPVVPLLLILTLLAAAAAFTTKLLGTYLGPVGLPAATLLLLTAGNATSGATIGVDLLPAIARAVSALLPPGAAVRAIADLSYFNGAHTAGPVVTLALWASVAALLLALRARLVRRRASATT</sequence>
<feature type="region of interest" description="Disordered" evidence="1">
    <location>
        <begin position="1"/>
        <end position="33"/>
    </location>
</feature>
<gene>
    <name evidence="3" type="ORF">SIRAN8857</name>
</gene>
<dbReference type="EMBL" id="LK022848">
    <property type="protein sequence ID" value="CDR15980.1"/>
    <property type="molecule type" value="Genomic_DNA"/>
</dbReference>
<name>A0A061A1K3_9ACTN</name>
<keyword evidence="2" id="KW-1133">Transmembrane helix</keyword>
<feature type="transmembrane region" description="Helical" evidence="2">
    <location>
        <begin position="231"/>
        <end position="252"/>
    </location>
</feature>
<feature type="transmembrane region" description="Helical" evidence="2">
    <location>
        <begin position="202"/>
        <end position="225"/>
    </location>
</feature>
<evidence type="ECO:0000313" key="3">
    <source>
        <dbReference type="EMBL" id="CDR15980.1"/>
    </source>
</evidence>
<proteinExistence type="predicted"/>
<evidence type="ECO:0000256" key="2">
    <source>
        <dbReference type="SAM" id="Phobius"/>
    </source>
</evidence>
<feature type="transmembrane region" description="Helical" evidence="2">
    <location>
        <begin position="170"/>
        <end position="190"/>
    </location>
</feature>
<evidence type="ECO:0008006" key="4">
    <source>
        <dbReference type="Google" id="ProtNLM"/>
    </source>
</evidence>
<reference evidence="3" key="1">
    <citation type="submission" date="2014-05" db="EMBL/GenBank/DDBJ databases">
        <authorList>
            <person name="Horn Fabian"/>
        </authorList>
    </citation>
    <scope>NUCLEOTIDE SEQUENCE</scope>
</reference>
<accession>A0A061A1K3</accession>
<dbReference type="GeneID" id="32472283"/>
<dbReference type="AlphaFoldDB" id="A0A061A1K3"/>
<protein>
    <recommendedName>
        <fullName evidence="4">Integral membrane protein</fullName>
    </recommendedName>
</protein>
<feature type="transmembrane region" description="Helical" evidence="2">
    <location>
        <begin position="317"/>
        <end position="336"/>
    </location>
</feature>